<dbReference type="GO" id="GO:0055085">
    <property type="term" value="P:transmembrane transport"/>
    <property type="evidence" value="ECO:0007669"/>
    <property type="project" value="InterPro"/>
</dbReference>
<dbReference type="InterPro" id="IPR002067">
    <property type="entry name" value="MCP"/>
</dbReference>
<name>A0A0N4ZM63_PARTI</name>
<dbReference type="Pfam" id="PF00153">
    <property type="entry name" value="Mito_carr"/>
    <property type="match status" value="3"/>
</dbReference>
<dbReference type="InterPro" id="IPR050391">
    <property type="entry name" value="Mito_Metabolite_Transporter"/>
</dbReference>
<evidence type="ECO:0000256" key="1">
    <source>
        <dbReference type="ARBA" id="ARBA00004141"/>
    </source>
</evidence>
<dbReference type="PRINTS" id="PR00926">
    <property type="entry name" value="MITOCARRIER"/>
</dbReference>
<feature type="transmembrane region" description="Helical" evidence="14">
    <location>
        <begin position="456"/>
        <end position="473"/>
    </location>
</feature>
<dbReference type="SUPFAM" id="SSF103506">
    <property type="entry name" value="Mitochondrial carrier"/>
    <property type="match status" value="1"/>
</dbReference>
<comment type="similarity">
    <text evidence="4">Belongs to the nematode transthyretin-like family.</text>
</comment>
<evidence type="ECO:0000256" key="4">
    <source>
        <dbReference type="ARBA" id="ARBA00010112"/>
    </source>
</evidence>
<evidence type="ECO:0000256" key="7">
    <source>
        <dbReference type="ARBA" id="ARBA00022692"/>
    </source>
</evidence>
<evidence type="ECO:0000313" key="16">
    <source>
        <dbReference type="Proteomes" id="UP000038045"/>
    </source>
</evidence>
<dbReference type="InterPro" id="IPR023395">
    <property type="entry name" value="MCP_dom_sf"/>
</dbReference>
<keyword evidence="7 12" id="KW-0812">Transmembrane</keyword>
<dbReference type="WBParaSite" id="PTRK_0000962200.1">
    <property type="protein sequence ID" value="PTRK_0000962200.1"/>
    <property type="gene ID" value="PTRK_0000962200"/>
</dbReference>
<dbReference type="Gene3D" id="1.50.40.10">
    <property type="entry name" value="Mitochondrial carrier domain"/>
    <property type="match status" value="1"/>
</dbReference>
<feature type="chain" id="PRO_5005891942" evidence="15">
    <location>
        <begin position="19"/>
        <end position="542"/>
    </location>
</feature>
<keyword evidence="6" id="KW-0964">Secreted</keyword>
<evidence type="ECO:0000256" key="14">
    <source>
        <dbReference type="SAM" id="Phobius"/>
    </source>
</evidence>
<dbReference type="Pfam" id="PF01060">
    <property type="entry name" value="TTR-52"/>
    <property type="match status" value="1"/>
</dbReference>
<dbReference type="InterPro" id="IPR018108">
    <property type="entry name" value="MCP_transmembrane"/>
</dbReference>
<comment type="similarity">
    <text evidence="3 13">Belongs to the mitochondrial carrier (TC 2.A.29) family.</text>
</comment>
<evidence type="ECO:0000256" key="5">
    <source>
        <dbReference type="ARBA" id="ARBA00022448"/>
    </source>
</evidence>
<dbReference type="GO" id="GO:0016020">
    <property type="term" value="C:membrane"/>
    <property type="evidence" value="ECO:0007669"/>
    <property type="project" value="UniProtKB-SubCell"/>
</dbReference>
<evidence type="ECO:0000256" key="12">
    <source>
        <dbReference type="PROSITE-ProRule" id="PRU00282"/>
    </source>
</evidence>
<feature type="signal peptide" evidence="15">
    <location>
        <begin position="1"/>
        <end position="18"/>
    </location>
</feature>
<keyword evidence="11 12" id="KW-0472">Membrane</keyword>
<keyword evidence="5 13" id="KW-0813">Transport</keyword>
<accession>A0A0N4ZM63</accession>
<evidence type="ECO:0000256" key="15">
    <source>
        <dbReference type="SAM" id="SignalP"/>
    </source>
</evidence>
<dbReference type="InterPro" id="IPR001534">
    <property type="entry name" value="Transthyretin-like"/>
</dbReference>
<protein>
    <submittedName>
        <fullName evidence="17">Mitochondrial carrier protein</fullName>
    </submittedName>
</protein>
<dbReference type="Proteomes" id="UP000038045">
    <property type="component" value="Unplaced"/>
</dbReference>
<dbReference type="STRING" id="131310.A0A0N4ZM63"/>
<evidence type="ECO:0000256" key="10">
    <source>
        <dbReference type="ARBA" id="ARBA00022989"/>
    </source>
</evidence>
<evidence type="ECO:0000256" key="8">
    <source>
        <dbReference type="ARBA" id="ARBA00022729"/>
    </source>
</evidence>
<dbReference type="GO" id="GO:0005576">
    <property type="term" value="C:extracellular region"/>
    <property type="evidence" value="ECO:0007669"/>
    <property type="project" value="UniProtKB-SubCell"/>
</dbReference>
<evidence type="ECO:0000256" key="3">
    <source>
        <dbReference type="ARBA" id="ARBA00006375"/>
    </source>
</evidence>
<evidence type="ECO:0000256" key="6">
    <source>
        <dbReference type="ARBA" id="ARBA00022525"/>
    </source>
</evidence>
<evidence type="ECO:0000313" key="17">
    <source>
        <dbReference type="WBParaSite" id="PTRK_0000962200.1"/>
    </source>
</evidence>
<dbReference type="AlphaFoldDB" id="A0A0N4ZM63"/>
<dbReference type="PROSITE" id="PS50920">
    <property type="entry name" value="SOLCAR"/>
    <property type="match status" value="3"/>
</dbReference>
<dbReference type="InterPro" id="IPR038479">
    <property type="entry name" value="Transthyretin-like_sf"/>
</dbReference>
<evidence type="ECO:0000256" key="9">
    <source>
        <dbReference type="ARBA" id="ARBA00022737"/>
    </source>
</evidence>
<sequence length="542" mass="61683">MIQKSICILTFLLSIVYCSLDFGTIKVEGEGRLLCGNGPATDAIVELYDRYSLGVDKLVKKLIVDDEGNIGFSISFPVLNRGNLYVKIFDKCGVSSYECTNERIINLPSEVSPTDLFSPKRRFKMGTIDLYEHDHYLFYHKIHVEERCDLDETYSPISEEEPASCDDDDKMTEFDEATEDLKKKWKRGVRNVKRAIKNVKKFIEKQDDEKEVSIFIRDDETPIDNFIKFQNSFKHRHSDHHTSDRKKKIKHTTTTTLTPRKEISKGNRFWFGGVASGVAGFAAHPIELIKVHLQLQQDEGVSVIGTIVRVYKMDGILGYYSGITGTLFRQLTSSAGRFALYDILKKEFGGENQIPFWKKILFAAISGAIAGFFGAPGDKASIRMMNDVKLPVKEKRNYKHVFDAFYRIIKEEGFLSLFKGWELAVVRVSVLTVGQAASYDHIKILLLETEIFEDNLLTFFTGSFLAAAIATFLTQPIDTIKTRVMNSDAFKGYLDCIVYTLQMGPFAFYKGLIPAFLRIGPYTIILFIVMEYLRIYFGVAVE</sequence>
<dbReference type="GO" id="GO:0009986">
    <property type="term" value="C:cell surface"/>
    <property type="evidence" value="ECO:0007669"/>
    <property type="project" value="InterPro"/>
</dbReference>
<dbReference type="Gene3D" id="2.60.40.3330">
    <property type="match status" value="1"/>
</dbReference>
<evidence type="ECO:0000256" key="11">
    <source>
        <dbReference type="ARBA" id="ARBA00023136"/>
    </source>
</evidence>
<evidence type="ECO:0000256" key="13">
    <source>
        <dbReference type="RuleBase" id="RU000488"/>
    </source>
</evidence>
<comment type="subcellular location">
    <subcellularLocation>
        <location evidence="1">Membrane</location>
        <topology evidence="1">Multi-pass membrane protein</topology>
    </subcellularLocation>
    <subcellularLocation>
        <location evidence="2">Secreted</location>
    </subcellularLocation>
</comment>
<feature type="repeat" description="Solcar" evidence="12">
    <location>
        <begin position="454"/>
        <end position="536"/>
    </location>
</feature>
<feature type="repeat" description="Solcar" evidence="12">
    <location>
        <begin position="267"/>
        <end position="347"/>
    </location>
</feature>
<keyword evidence="16" id="KW-1185">Reference proteome</keyword>
<evidence type="ECO:0000256" key="2">
    <source>
        <dbReference type="ARBA" id="ARBA00004613"/>
    </source>
</evidence>
<feature type="transmembrane region" description="Helical" evidence="14">
    <location>
        <begin position="493"/>
        <end position="513"/>
    </location>
</feature>
<keyword evidence="9" id="KW-0677">Repeat</keyword>
<organism evidence="16 17">
    <name type="scientific">Parastrongyloides trichosuri</name>
    <name type="common">Possum-specific nematode worm</name>
    <dbReference type="NCBI Taxonomy" id="131310"/>
    <lineage>
        <taxon>Eukaryota</taxon>
        <taxon>Metazoa</taxon>
        <taxon>Ecdysozoa</taxon>
        <taxon>Nematoda</taxon>
        <taxon>Chromadorea</taxon>
        <taxon>Rhabditida</taxon>
        <taxon>Tylenchina</taxon>
        <taxon>Panagrolaimomorpha</taxon>
        <taxon>Strongyloidoidea</taxon>
        <taxon>Strongyloididae</taxon>
        <taxon>Parastrongyloides</taxon>
    </lineage>
</organism>
<feature type="repeat" description="Solcar" evidence="12">
    <location>
        <begin position="358"/>
        <end position="445"/>
    </location>
</feature>
<reference evidence="17" key="1">
    <citation type="submission" date="2017-02" db="UniProtKB">
        <authorList>
            <consortium name="WormBaseParasite"/>
        </authorList>
    </citation>
    <scope>IDENTIFICATION</scope>
</reference>
<dbReference type="PANTHER" id="PTHR45618">
    <property type="entry name" value="MITOCHONDRIAL DICARBOXYLATE CARRIER-RELATED"/>
    <property type="match status" value="1"/>
</dbReference>
<keyword evidence="10 14" id="KW-1133">Transmembrane helix</keyword>
<proteinExistence type="inferred from homology"/>
<feature type="transmembrane region" description="Helical" evidence="14">
    <location>
        <begin position="519"/>
        <end position="537"/>
    </location>
</feature>
<keyword evidence="8 15" id="KW-0732">Signal</keyword>